<comment type="caution">
    <text evidence="1">The sequence shown here is derived from an EMBL/GenBank/DDBJ whole genome shotgun (WGS) entry which is preliminary data.</text>
</comment>
<proteinExistence type="predicted"/>
<name>A0A2P6S762_ROSCH</name>
<dbReference type="Proteomes" id="UP000238479">
    <property type="component" value="Chromosome 1"/>
</dbReference>
<dbReference type="Gramene" id="PRQ54522">
    <property type="protein sequence ID" value="PRQ54522"/>
    <property type="gene ID" value="RchiOBHm_Chr1g0314631"/>
</dbReference>
<evidence type="ECO:0000313" key="2">
    <source>
        <dbReference type="Proteomes" id="UP000238479"/>
    </source>
</evidence>
<dbReference type="EMBL" id="PDCK01000039">
    <property type="protein sequence ID" value="PRQ54522.1"/>
    <property type="molecule type" value="Genomic_DNA"/>
</dbReference>
<accession>A0A2P6S762</accession>
<gene>
    <name evidence="1" type="ORF">RchiOBHm_Chr1g0314631</name>
</gene>
<reference evidence="1 2" key="1">
    <citation type="journal article" date="2018" name="Nat. Genet.">
        <title>The Rosa genome provides new insights in the design of modern roses.</title>
        <authorList>
            <person name="Bendahmane M."/>
        </authorList>
    </citation>
    <scope>NUCLEOTIDE SEQUENCE [LARGE SCALE GENOMIC DNA]</scope>
    <source>
        <strain evidence="2">cv. Old Blush</strain>
    </source>
</reference>
<protein>
    <submittedName>
        <fullName evidence="1">Uncharacterized protein</fullName>
    </submittedName>
</protein>
<evidence type="ECO:0000313" key="1">
    <source>
        <dbReference type="EMBL" id="PRQ54522.1"/>
    </source>
</evidence>
<organism evidence="1 2">
    <name type="scientific">Rosa chinensis</name>
    <name type="common">China rose</name>
    <dbReference type="NCBI Taxonomy" id="74649"/>
    <lineage>
        <taxon>Eukaryota</taxon>
        <taxon>Viridiplantae</taxon>
        <taxon>Streptophyta</taxon>
        <taxon>Embryophyta</taxon>
        <taxon>Tracheophyta</taxon>
        <taxon>Spermatophyta</taxon>
        <taxon>Magnoliopsida</taxon>
        <taxon>eudicotyledons</taxon>
        <taxon>Gunneridae</taxon>
        <taxon>Pentapetalae</taxon>
        <taxon>rosids</taxon>
        <taxon>fabids</taxon>
        <taxon>Rosales</taxon>
        <taxon>Rosaceae</taxon>
        <taxon>Rosoideae</taxon>
        <taxon>Rosoideae incertae sedis</taxon>
        <taxon>Rosa</taxon>
    </lineage>
</organism>
<sequence>MVFLVLCCEIIDPISGGEIPLEIGKMGSLEEVQKFDEIAKQPMSEGDNSKVY</sequence>
<keyword evidence="2" id="KW-1185">Reference proteome</keyword>
<dbReference type="AlphaFoldDB" id="A0A2P6S762"/>